<protein>
    <submittedName>
        <fullName evidence="1">Uncharacterized protein</fullName>
    </submittedName>
</protein>
<dbReference type="RefSeq" id="WP_014857104.1">
    <property type="nucleotide sequence ID" value="NC_018178.1"/>
</dbReference>
<dbReference type="Proteomes" id="UP000009011">
    <property type="component" value="Chromosome"/>
</dbReference>
<sequence>MKKIFSGLSIISVFFFCHALKAQSIYEGIGYASETIISLKSCGHKLNDVQLVDSLYSRVLNFYDGDVSETMLALTLACLPFNKINVRFLFGSRLIIPLPSPSDSIFNERTASLPSELFYDSPESEFGDKDKLSHFFGNAFIAYNFGRFNLSDFIGIFVENIEQELFVEGDYSFKDILVNGLGKLYGYNLRSNKSLMPSDFLNFYHFLFMRF</sequence>
<dbReference type="STRING" id="1191523.MROS_2444"/>
<dbReference type="KEGG" id="mro:MROS_2444"/>
<keyword evidence="2" id="KW-1185">Reference proteome</keyword>
<reference evidence="1 2" key="1">
    <citation type="journal article" date="2013" name="PLoS ONE">
        <title>Genomic analysis of Melioribacter roseus, facultatively anaerobic organotrophic bacterium representing a novel deep lineage within Bacteriodetes/Chlorobi group.</title>
        <authorList>
            <person name="Kadnikov V.V."/>
            <person name="Mardanov A.V."/>
            <person name="Podosokorskaya O.A."/>
            <person name="Gavrilov S.N."/>
            <person name="Kublanov I.V."/>
            <person name="Beletsky A.V."/>
            <person name="Bonch-Osmolovskaya E.A."/>
            <person name="Ravin N.V."/>
        </authorList>
    </citation>
    <scope>NUCLEOTIDE SEQUENCE [LARGE SCALE GENOMIC DNA]</scope>
    <source>
        <strain evidence="2">JCM 17771 / P3M-2</strain>
    </source>
</reference>
<dbReference type="EMBL" id="CP003557">
    <property type="protein sequence ID" value="AFN75674.1"/>
    <property type="molecule type" value="Genomic_DNA"/>
</dbReference>
<proteinExistence type="predicted"/>
<accession>I6ZUI9</accession>
<organism evidence="1 2">
    <name type="scientific">Melioribacter roseus (strain DSM 23840 / JCM 17771 / VKM B-2668 / P3M-2)</name>
    <dbReference type="NCBI Taxonomy" id="1191523"/>
    <lineage>
        <taxon>Bacteria</taxon>
        <taxon>Pseudomonadati</taxon>
        <taxon>Ignavibacteriota</taxon>
        <taxon>Ignavibacteria</taxon>
        <taxon>Ignavibacteriales</taxon>
        <taxon>Melioribacteraceae</taxon>
        <taxon>Melioribacter</taxon>
    </lineage>
</organism>
<gene>
    <name evidence="1" type="ordered locus">MROS_2444</name>
</gene>
<dbReference type="AlphaFoldDB" id="I6ZUI9"/>
<dbReference type="HOGENOM" id="CLU_1164626_0_0_10"/>
<evidence type="ECO:0000313" key="1">
    <source>
        <dbReference type="EMBL" id="AFN75674.1"/>
    </source>
</evidence>
<name>I6ZUI9_MELRP</name>
<dbReference type="OrthoDB" id="9793182at2"/>
<evidence type="ECO:0000313" key="2">
    <source>
        <dbReference type="Proteomes" id="UP000009011"/>
    </source>
</evidence>